<name>A0A839Z3B2_9SPHN</name>
<dbReference type="RefSeq" id="WP_183933957.1">
    <property type="nucleotide sequence ID" value="NZ_JACICF010000002.1"/>
</dbReference>
<keyword evidence="2" id="KW-1185">Reference proteome</keyword>
<dbReference type="InterPro" id="IPR029069">
    <property type="entry name" value="HotDog_dom_sf"/>
</dbReference>
<gene>
    <name evidence="1" type="ORF">FHS50_001629</name>
</gene>
<dbReference type="EMBL" id="JACICF010000002">
    <property type="protein sequence ID" value="MBB3764567.1"/>
    <property type="molecule type" value="Genomic_DNA"/>
</dbReference>
<dbReference type="AlphaFoldDB" id="A0A839Z3B2"/>
<dbReference type="Proteomes" id="UP000578569">
    <property type="component" value="Unassembled WGS sequence"/>
</dbReference>
<comment type="caution">
    <text evidence="1">The sequence shown here is derived from an EMBL/GenBank/DDBJ whole genome shotgun (WGS) entry which is preliminary data.</text>
</comment>
<evidence type="ECO:0000313" key="1">
    <source>
        <dbReference type="EMBL" id="MBB3764567.1"/>
    </source>
</evidence>
<accession>A0A839Z3B2</accession>
<dbReference type="Gene3D" id="3.10.129.10">
    <property type="entry name" value="Hotdog Thioesterase"/>
    <property type="match status" value="1"/>
</dbReference>
<organism evidence="1 2">
    <name type="scientific">Sphingomicrobium lutaoense</name>
    <dbReference type="NCBI Taxonomy" id="515949"/>
    <lineage>
        <taxon>Bacteria</taxon>
        <taxon>Pseudomonadati</taxon>
        <taxon>Pseudomonadota</taxon>
        <taxon>Alphaproteobacteria</taxon>
        <taxon>Sphingomonadales</taxon>
        <taxon>Sphingomonadaceae</taxon>
        <taxon>Sphingomicrobium</taxon>
    </lineage>
</organism>
<protein>
    <submittedName>
        <fullName evidence="1">Uncharacterized protein</fullName>
    </submittedName>
</protein>
<proteinExistence type="predicted"/>
<sequence length="238" mass="26077">MVQRNDQVVIDHRFRGPERSGNGGYVCGVIAEWIDGPAAIRLLAPIPLDVPLRRELDGETVRLRDDAQIYGEGRPVDEPLLLDIPIPPSLDDVARAAPHFPSAEEHILPECFVCGPKRDRPDGLCIYSGNHPDRPIAAALWTPDAALAGERGLVDPRFFWAALDCPSYFALGEPRPMALLAQLEGQLLRPVCPGEPLKVMGWPLGSEGRKHRSACALLDAKDEPVAMSRALWISFKSA</sequence>
<evidence type="ECO:0000313" key="2">
    <source>
        <dbReference type="Proteomes" id="UP000578569"/>
    </source>
</evidence>
<reference evidence="1 2" key="1">
    <citation type="submission" date="2020-08" db="EMBL/GenBank/DDBJ databases">
        <title>Genomic Encyclopedia of Type Strains, Phase IV (KMG-IV): sequencing the most valuable type-strain genomes for metagenomic binning, comparative biology and taxonomic classification.</title>
        <authorList>
            <person name="Goeker M."/>
        </authorList>
    </citation>
    <scope>NUCLEOTIDE SEQUENCE [LARGE SCALE GENOMIC DNA]</scope>
    <source>
        <strain evidence="1 2">DSM 24194</strain>
    </source>
</reference>
<dbReference type="SUPFAM" id="SSF54637">
    <property type="entry name" value="Thioesterase/thiol ester dehydrase-isomerase"/>
    <property type="match status" value="1"/>
</dbReference>